<evidence type="ECO:0000256" key="2">
    <source>
        <dbReference type="ARBA" id="ARBA00022448"/>
    </source>
</evidence>
<dbReference type="OMA" id="IATCGWI"/>
<proteinExistence type="predicted"/>
<keyword evidence="5 6" id="KW-0472">Membrane</keyword>
<feature type="transmembrane region" description="Helical" evidence="6">
    <location>
        <begin position="22"/>
        <end position="44"/>
    </location>
</feature>
<dbReference type="SUPFAM" id="SSF103473">
    <property type="entry name" value="MFS general substrate transporter"/>
    <property type="match status" value="1"/>
</dbReference>
<accession>A0A915J9R8</accession>
<dbReference type="InterPro" id="IPR005828">
    <property type="entry name" value="MFS_sugar_transport-like"/>
</dbReference>
<dbReference type="InterPro" id="IPR036259">
    <property type="entry name" value="MFS_trans_sf"/>
</dbReference>
<dbReference type="PANTHER" id="PTHR48020">
    <property type="entry name" value="PROTON MYO-INOSITOL COTRANSPORTER"/>
    <property type="match status" value="1"/>
</dbReference>
<evidence type="ECO:0000313" key="9">
    <source>
        <dbReference type="WBParaSite" id="nRc.2.0.1.t22902-RA"/>
    </source>
</evidence>
<evidence type="ECO:0000256" key="6">
    <source>
        <dbReference type="SAM" id="Phobius"/>
    </source>
</evidence>
<evidence type="ECO:0000256" key="3">
    <source>
        <dbReference type="ARBA" id="ARBA00022692"/>
    </source>
</evidence>
<dbReference type="GO" id="GO:0005366">
    <property type="term" value="F:myo-inositol:proton symporter activity"/>
    <property type="evidence" value="ECO:0007669"/>
    <property type="project" value="TreeGrafter"/>
</dbReference>
<dbReference type="AlphaFoldDB" id="A0A915J9R8"/>
<evidence type="ECO:0000256" key="1">
    <source>
        <dbReference type="ARBA" id="ARBA00004141"/>
    </source>
</evidence>
<protein>
    <submittedName>
        <fullName evidence="9">Major facilitator superfamily (MFS) profile domain-containing protein</fullName>
    </submittedName>
</protein>
<comment type="subcellular location">
    <subcellularLocation>
        <location evidence="1">Membrane</location>
        <topology evidence="1">Multi-pass membrane protein</topology>
    </subcellularLocation>
</comment>
<feature type="domain" description="Major facilitator superfamily (MFS) profile" evidence="7">
    <location>
        <begin position="1"/>
        <end position="123"/>
    </location>
</feature>
<feature type="transmembrane region" description="Helical" evidence="6">
    <location>
        <begin position="95"/>
        <end position="119"/>
    </location>
</feature>
<dbReference type="Pfam" id="PF00083">
    <property type="entry name" value="Sugar_tr"/>
    <property type="match status" value="1"/>
</dbReference>
<evidence type="ECO:0000259" key="7">
    <source>
        <dbReference type="PROSITE" id="PS50850"/>
    </source>
</evidence>
<dbReference type="PANTHER" id="PTHR48020:SF12">
    <property type="entry name" value="PROTON MYO-INOSITOL COTRANSPORTER"/>
    <property type="match status" value="1"/>
</dbReference>
<dbReference type="InterPro" id="IPR003663">
    <property type="entry name" value="Sugar/inositol_transpt"/>
</dbReference>
<keyword evidence="2" id="KW-0813">Transport</keyword>
<dbReference type="InterPro" id="IPR050814">
    <property type="entry name" value="Myo-inositol_Transporter"/>
</dbReference>
<dbReference type="GO" id="GO:0016324">
    <property type="term" value="C:apical plasma membrane"/>
    <property type="evidence" value="ECO:0007669"/>
    <property type="project" value="TreeGrafter"/>
</dbReference>
<keyword evidence="3 6" id="KW-0812">Transmembrane</keyword>
<dbReference type="PROSITE" id="PS50850">
    <property type="entry name" value="MFS"/>
    <property type="match status" value="1"/>
</dbReference>
<evidence type="ECO:0000256" key="5">
    <source>
        <dbReference type="ARBA" id="ARBA00023136"/>
    </source>
</evidence>
<evidence type="ECO:0000256" key="4">
    <source>
        <dbReference type="ARBA" id="ARBA00022989"/>
    </source>
</evidence>
<keyword evidence="4 6" id="KW-1133">Transmembrane helix</keyword>
<dbReference type="Gene3D" id="1.20.1250.20">
    <property type="entry name" value="MFS general substrate transporter like domains"/>
    <property type="match status" value="1"/>
</dbReference>
<dbReference type="PRINTS" id="PR00171">
    <property type="entry name" value="SUGRTRNSPORT"/>
</dbReference>
<dbReference type="InterPro" id="IPR020846">
    <property type="entry name" value="MFS_dom"/>
</dbReference>
<feature type="transmembrane region" description="Helical" evidence="6">
    <location>
        <begin position="64"/>
        <end position="83"/>
    </location>
</feature>
<dbReference type="Proteomes" id="UP000887565">
    <property type="component" value="Unplaced"/>
</dbReference>
<name>A0A915J9R8_ROMCU</name>
<keyword evidence="8" id="KW-1185">Reference proteome</keyword>
<organism evidence="8 9">
    <name type="scientific">Romanomermis culicivorax</name>
    <name type="common">Nematode worm</name>
    <dbReference type="NCBI Taxonomy" id="13658"/>
    <lineage>
        <taxon>Eukaryota</taxon>
        <taxon>Metazoa</taxon>
        <taxon>Ecdysozoa</taxon>
        <taxon>Nematoda</taxon>
        <taxon>Enoplea</taxon>
        <taxon>Dorylaimia</taxon>
        <taxon>Mermithida</taxon>
        <taxon>Mermithoidea</taxon>
        <taxon>Mermithidae</taxon>
        <taxon>Romanomermis</taxon>
    </lineage>
</organism>
<reference evidence="9" key="1">
    <citation type="submission" date="2022-11" db="UniProtKB">
        <authorList>
            <consortium name="WormBaseParasite"/>
        </authorList>
    </citation>
    <scope>IDENTIFICATION</scope>
</reference>
<sequence>YCSHNGDAPNLHFYRNFCPSNLAWLSITALALYLCSFAAGFGPLPWTICAEIFDNKSRSLGTSITTTVNWTANLLVSLTFLTLTQALSRQVNEFFVIKGAFLLYAGLSTVGLVLFYIFLPETKYHTLDDVEFLIR</sequence>
<dbReference type="WBParaSite" id="nRc.2.0.1.t22902-RA">
    <property type="protein sequence ID" value="nRc.2.0.1.t22902-RA"/>
    <property type="gene ID" value="nRc.2.0.1.g22902"/>
</dbReference>
<evidence type="ECO:0000313" key="8">
    <source>
        <dbReference type="Proteomes" id="UP000887565"/>
    </source>
</evidence>